<feature type="coiled-coil region" evidence="5">
    <location>
        <begin position="40"/>
        <end position="67"/>
    </location>
</feature>
<dbReference type="InterPro" id="IPR041569">
    <property type="entry name" value="AAA_lid_3"/>
</dbReference>
<evidence type="ECO:0000259" key="6">
    <source>
        <dbReference type="SMART" id="SM00382"/>
    </source>
</evidence>
<dbReference type="AlphaFoldDB" id="A0A0L6V2S5"/>
<dbReference type="EMBL" id="LAVV01007701">
    <property type="protein sequence ID" value="KNZ55056.1"/>
    <property type="molecule type" value="Genomic_DNA"/>
</dbReference>
<accession>A0A0L6V2S5</accession>
<keyword evidence="3" id="KW-0067">ATP-binding</keyword>
<comment type="caution">
    <text evidence="7">The sequence shown here is derived from an EMBL/GenBank/DDBJ whole genome shotgun (WGS) entry which is preliminary data.</text>
</comment>
<organism evidence="7 8">
    <name type="scientific">Puccinia sorghi</name>
    <dbReference type="NCBI Taxonomy" id="27349"/>
    <lineage>
        <taxon>Eukaryota</taxon>
        <taxon>Fungi</taxon>
        <taxon>Dikarya</taxon>
        <taxon>Basidiomycota</taxon>
        <taxon>Pucciniomycotina</taxon>
        <taxon>Pucciniomycetes</taxon>
        <taxon>Pucciniales</taxon>
        <taxon>Pucciniaceae</taxon>
        <taxon>Puccinia</taxon>
    </lineage>
</organism>
<evidence type="ECO:0000313" key="7">
    <source>
        <dbReference type="EMBL" id="KNZ55056.1"/>
    </source>
</evidence>
<dbReference type="PANTHER" id="PTHR23073">
    <property type="entry name" value="26S PROTEASOME REGULATORY SUBUNIT"/>
    <property type="match status" value="1"/>
</dbReference>
<dbReference type="SMART" id="SM00382">
    <property type="entry name" value="AAA"/>
    <property type="match status" value="1"/>
</dbReference>
<evidence type="ECO:0000256" key="1">
    <source>
        <dbReference type="ARBA" id="ARBA00006914"/>
    </source>
</evidence>
<dbReference type="Proteomes" id="UP000037035">
    <property type="component" value="Unassembled WGS sequence"/>
</dbReference>
<dbReference type="InterPro" id="IPR050221">
    <property type="entry name" value="26S_Proteasome_ATPase"/>
</dbReference>
<evidence type="ECO:0000256" key="5">
    <source>
        <dbReference type="SAM" id="Coils"/>
    </source>
</evidence>
<dbReference type="GO" id="GO:0016887">
    <property type="term" value="F:ATP hydrolysis activity"/>
    <property type="evidence" value="ECO:0007669"/>
    <property type="project" value="InterPro"/>
</dbReference>
<dbReference type="Pfam" id="PF00004">
    <property type="entry name" value="AAA"/>
    <property type="match status" value="1"/>
</dbReference>
<name>A0A0L6V2S5_9BASI</name>
<feature type="domain" description="AAA+ ATPase" evidence="6">
    <location>
        <begin position="212"/>
        <end position="359"/>
    </location>
</feature>
<dbReference type="Gene3D" id="2.40.50.140">
    <property type="entry name" value="Nucleic acid-binding proteins"/>
    <property type="match status" value="1"/>
</dbReference>
<reference evidence="7 8" key="1">
    <citation type="submission" date="2015-08" db="EMBL/GenBank/DDBJ databases">
        <title>Next Generation Sequencing and Analysis of the Genome of Puccinia sorghi L Schw, the Causal Agent of Maize Common Rust.</title>
        <authorList>
            <person name="Rochi L."/>
            <person name="Burguener G."/>
            <person name="Darino M."/>
            <person name="Turjanski A."/>
            <person name="Kreff E."/>
            <person name="Dieguez M.J."/>
            <person name="Sacco F."/>
        </authorList>
    </citation>
    <scope>NUCLEOTIDE SEQUENCE [LARGE SCALE GENOMIC DNA]</scope>
    <source>
        <strain evidence="7 8">RO10H11247</strain>
    </source>
</reference>
<evidence type="ECO:0000256" key="3">
    <source>
        <dbReference type="ARBA" id="ARBA00022840"/>
    </source>
</evidence>
<dbReference type="InterPro" id="IPR003593">
    <property type="entry name" value="AAA+_ATPase"/>
</dbReference>
<dbReference type="Pfam" id="PF16450">
    <property type="entry name" value="Prot_ATP_ID_OB_C"/>
    <property type="match status" value="1"/>
</dbReference>
<proteinExistence type="inferred from homology"/>
<evidence type="ECO:0000256" key="2">
    <source>
        <dbReference type="ARBA" id="ARBA00022741"/>
    </source>
</evidence>
<evidence type="ECO:0000313" key="8">
    <source>
        <dbReference type="Proteomes" id="UP000037035"/>
    </source>
</evidence>
<dbReference type="SUPFAM" id="SSF52540">
    <property type="entry name" value="P-loop containing nucleoside triphosphate hydrolases"/>
    <property type="match status" value="1"/>
</dbReference>
<dbReference type="Pfam" id="PF17862">
    <property type="entry name" value="AAA_lid_3"/>
    <property type="match status" value="1"/>
</dbReference>
<dbReference type="STRING" id="27349.A0A0L6V2S5"/>
<gene>
    <name evidence="7" type="ORF">VP01_277g6</name>
</gene>
<dbReference type="VEuPathDB" id="FungiDB:VP01_277g6"/>
<dbReference type="Gene3D" id="3.40.50.300">
    <property type="entry name" value="P-loop containing nucleotide triphosphate hydrolases"/>
    <property type="match status" value="1"/>
</dbReference>
<dbReference type="InterPro" id="IPR003959">
    <property type="entry name" value="ATPase_AAA_core"/>
</dbReference>
<keyword evidence="8" id="KW-1185">Reference proteome</keyword>
<dbReference type="InterPro" id="IPR032501">
    <property type="entry name" value="Prot_ATP_ID_OB_2nd"/>
</dbReference>
<keyword evidence="2" id="KW-0547">Nucleotide-binding</keyword>
<dbReference type="GO" id="GO:0008540">
    <property type="term" value="C:proteasome regulatory particle, base subcomplex"/>
    <property type="evidence" value="ECO:0007669"/>
    <property type="project" value="UniProtKB-ARBA"/>
</dbReference>
<dbReference type="Gene3D" id="1.10.8.60">
    <property type="match status" value="1"/>
</dbReference>
<dbReference type="FunFam" id="3.40.50.300:FF:000034">
    <property type="entry name" value="26S protease regulatory subunit 10B"/>
    <property type="match status" value="1"/>
</dbReference>
<dbReference type="InterPro" id="IPR012340">
    <property type="entry name" value="NA-bd_OB-fold"/>
</dbReference>
<dbReference type="InterPro" id="IPR027417">
    <property type="entry name" value="P-loop_NTPase"/>
</dbReference>
<dbReference type="OrthoDB" id="1664597at2759"/>
<sequence>MSSDQAQLRTQALETYRKVGWTLLSCFLKLKDHERCAESLKRLRFSLRSLEQDYEKSEEDIKALQSVGQIIGEVLKALDDERCEKRLPFLLHYVDFPAGTWNLIQHNLCFIFAIVIVKASSGPRYVVGCRAAVPKDKLKNGVRVSLDMTTLTIMRILPREVDPMVYNMSTEDPGSASFAGIGGLSDQIRELREVIELPLLNPELFLRVGIKPPKGVLLYGPPGTGKTLLAKAVANTLSTNFLKVVSSAIVDKYIGESARLIREMFAYAKEHEPCIIFMDEIDAIGGRRFSEGTSADREIQRTLMELLNQMDGFDYLGQTKIIIHLIYCSYPHRKQGHQPTRHTGLPGRLDRKIEIPLPNEVARMEILKIHATPIQKQGEIGQYIQNCYSNYESIVKLAEGFNGADLRNVCTEAGMFAIRDDRDYIIQDDLNKAVRKIQESKKHETSTDGVWRCVIVILFL</sequence>
<evidence type="ECO:0000256" key="4">
    <source>
        <dbReference type="ARBA" id="ARBA00022942"/>
    </source>
</evidence>
<comment type="similarity">
    <text evidence="1">Belongs to the AAA ATPase family.</text>
</comment>
<keyword evidence="5" id="KW-0175">Coiled coil</keyword>
<keyword evidence="4" id="KW-0647">Proteasome</keyword>
<dbReference type="GO" id="GO:0005524">
    <property type="term" value="F:ATP binding"/>
    <property type="evidence" value="ECO:0007669"/>
    <property type="project" value="UniProtKB-KW"/>
</dbReference>
<protein>
    <recommendedName>
        <fullName evidence="6">AAA+ ATPase domain-containing protein</fullName>
    </recommendedName>
</protein>